<evidence type="ECO:0000313" key="2">
    <source>
        <dbReference type="EMBL" id="GLR24985.1"/>
    </source>
</evidence>
<organism evidence="2 3">
    <name type="scientific">Limnobacter litoralis</name>
    <dbReference type="NCBI Taxonomy" id="481366"/>
    <lineage>
        <taxon>Bacteria</taxon>
        <taxon>Pseudomonadati</taxon>
        <taxon>Pseudomonadota</taxon>
        <taxon>Betaproteobacteria</taxon>
        <taxon>Burkholderiales</taxon>
        <taxon>Burkholderiaceae</taxon>
        <taxon>Limnobacter</taxon>
    </lineage>
</organism>
<keyword evidence="1" id="KW-0472">Membrane</keyword>
<keyword evidence="1" id="KW-1133">Transmembrane helix</keyword>
<reference evidence="3" key="1">
    <citation type="journal article" date="2019" name="Int. J. Syst. Evol. Microbiol.">
        <title>The Global Catalogue of Microorganisms (GCM) 10K type strain sequencing project: providing services to taxonomists for standard genome sequencing and annotation.</title>
        <authorList>
            <consortium name="The Broad Institute Genomics Platform"/>
            <consortium name="The Broad Institute Genome Sequencing Center for Infectious Disease"/>
            <person name="Wu L."/>
            <person name="Ma J."/>
        </authorList>
    </citation>
    <scope>NUCLEOTIDE SEQUENCE [LARGE SCALE GENOMIC DNA]</scope>
    <source>
        <strain evidence="3">NBRC 105857</strain>
    </source>
</reference>
<dbReference type="Proteomes" id="UP001156664">
    <property type="component" value="Unassembled WGS sequence"/>
</dbReference>
<sequence>MHANRALERTSLQAIRRNADKLCAAVAGLTLAAGLALAFPNPHYLAILGIAVALAAVSLGWTALRGGTNSSMVIQALVFAGASVLNMQTSHYAPFSLETPLVLLGVLLMYRNPLPIVLMGASTLLFQFVFIALTEHTLLSPVLSSAIMLGLATALMIPLARRLAVHAALADESVLILSRLHNKGKVNFATPIAANSKGEISDLAKTFNEYAENMTFVVAGFQMLKSDIQEMAQLTEPLGHDHVRQQDENNAAANTLREFVSHLGKQTRLGQNTAELSKKMTDDCFDLINELNQSVEQLNKINKQAFDCNRLVEDLAHDEHEGEVQTRTLQSLNSALGHLAERTQQFMTRMDSFKTGLSAIENQSVSVDRATHQWVESGHANQRKGWEVLGILERMQARTDQVFSVMSNGINTVTRSRDVIKELDRRLERFEV</sequence>
<evidence type="ECO:0000256" key="1">
    <source>
        <dbReference type="SAM" id="Phobius"/>
    </source>
</evidence>
<keyword evidence="1" id="KW-0812">Transmembrane</keyword>
<comment type="caution">
    <text evidence="2">The sequence shown here is derived from an EMBL/GenBank/DDBJ whole genome shotgun (WGS) entry which is preliminary data.</text>
</comment>
<feature type="transmembrane region" description="Helical" evidence="1">
    <location>
        <begin position="114"/>
        <end position="133"/>
    </location>
</feature>
<feature type="transmembrane region" description="Helical" evidence="1">
    <location>
        <begin position="21"/>
        <end position="39"/>
    </location>
</feature>
<keyword evidence="3" id="KW-1185">Reference proteome</keyword>
<feature type="transmembrane region" description="Helical" evidence="1">
    <location>
        <begin position="138"/>
        <end position="160"/>
    </location>
</feature>
<dbReference type="EMBL" id="BSOJ01000001">
    <property type="protein sequence ID" value="GLR24985.1"/>
    <property type="molecule type" value="Genomic_DNA"/>
</dbReference>
<name>A0ABQ5YMG1_9BURK</name>
<dbReference type="RefSeq" id="WP_284279271.1">
    <property type="nucleotide sequence ID" value="NZ_BSOJ01000001.1"/>
</dbReference>
<dbReference type="Gene3D" id="1.10.287.950">
    <property type="entry name" value="Methyl-accepting chemotaxis protein"/>
    <property type="match status" value="1"/>
</dbReference>
<accession>A0ABQ5YMG1</accession>
<evidence type="ECO:0000313" key="3">
    <source>
        <dbReference type="Proteomes" id="UP001156664"/>
    </source>
</evidence>
<proteinExistence type="predicted"/>
<feature type="transmembrane region" description="Helical" evidence="1">
    <location>
        <begin position="45"/>
        <end position="64"/>
    </location>
</feature>
<protein>
    <recommendedName>
        <fullName evidence="4">Methyl-accepting chemotaxis protein</fullName>
    </recommendedName>
</protein>
<evidence type="ECO:0008006" key="4">
    <source>
        <dbReference type="Google" id="ProtNLM"/>
    </source>
</evidence>
<gene>
    <name evidence="2" type="ORF">GCM10007875_00720</name>
</gene>
<dbReference type="SUPFAM" id="SSF58104">
    <property type="entry name" value="Methyl-accepting chemotaxis protein (MCP) signaling domain"/>
    <property type="match status" value="1"/>
</dbReference>
<feature type="transmembrane region" description="Helical" evidence="1">
    <location>
        <begin position="76"/>
        <end position="94"/>
    </location>
</feature>